<proteinExistence type="predicted"/>
<protein>
    <submittedName>
        <fullName evidence="3">Uncharacterized protein</fullName>
    </submittedName>
</protein>
<evidence type="ECO:0000313" key="4">
    <source>
        <dbReference type="Proteomes" id="UP001497497"/>
    </source>
</evidence>
<comment type="caution">
    <text evidence="3">The sequence shown here is derived from an EMBL/GenBank/DDBJ whole genome shotgun (WGS) entry which is preliminary data.</text>
</comment>
<keyword evidence="4" id="KW-1185">Reference proteome</keyword>
<reference evidence="3 4" key="1">
    <citation type="submission" date="2024-04" db="EMBL/GenBank/DDBJ databases">
        <authorList>
            <consortium name="Genoscope - CEA"/>
            <person name="William W."/>
        </authorList>
    </citation>
    <scope>NUCLEOTIDE SEQUENCE [LARGE SCALE GENOMIC DNA]</scope>
</reference>
<keyword evidence="2" id="KW-0472">Membrane</keyword>
<organism evidence="3 4">
    <name type="scientific">Lymnaea stagnalis</name>
    <name type="common">Great pond snail</name>
    <name type="synonym">Helix stagnalis</name>
    <dbReference type="NCBI Taxonomy" id="6523"/>
    <lineage>
        <taxon>Eukaryota</taxon>
        <taxon>Metazoa</taxon>
        <taxon>Spiralia</taxon>
        <taxon>Lophotrochozoa</taxon>
        <taxon>Mollusca</taxon>
        <taxon>Gastropoda</taxon>
        <taxon>Heterobranchia</taxon>
        <taxon>Euthyneura</taxon>
        <taxon>Panpulmonata</taxon>
        <taxon>Hygrophila</taxon>
        <taxon>Lymnaeoidea</taxon>
        <taxon>Lymnaeidae</taxon>
        <taxon>Lymnaea</taxon>
    </lineage>
</organism>
<keyword evidence="2" id="KW-0812">Transmembrane</keyword>
<feature type="compositionally biased region" description="Basic and acidic residues" evidence="1">
    <location>
        <begin position="326"/>
        <end position="338"/>
    </location>
</feature>
<name>A0AAV2HQD4_LYMST</name>
<dbReference type="Proteomes" id="UP001497497">
    <property type="component" value="Unassembled WGS sequence"/>
</dbReference>
<feature type="region of interest" description="Disordered" evidence="1">
    <location>
        <begin position="312"/>
        <end position="338"/>
    </location>
</feature>
<feature type="transmembrane region" description="Helical" evidence="2">
    <location>
        <begin position="270"/>
        <end position="296"/>
    </location>
</feature>
<accession>A0AAV2HQD4</accession>
<evidence type="ECO:0000256" key="2">
    <source>
        <dbReference type="SAM" id="Phobius"/>
    </source>
</evidence>
<evidence type="ECO:0000313" key="3">
    <source>
        <dbReference type="EMBL" id="CAL1535049.1"/>
    </source>
</evidence>
<gene>
    <name evidence="3" type="ORF">GSLYS_00009009001</name>
</gene>
<dbReference type="EMBL" id="CAXITT010000190">
    <property type="protein sequence ID" value="CAL1535049.1"/>
    <property type="molecule type" value="Genomic_DNA"/>
</dbReference>
<dbReference type="AlphaFoldDB" id="A0AAV2HQD4"/>
<sequence length="338" mass="38812">MPVLSSRKLVLQIQNQRGKNKKDVYCVHITSFKYSQEDSETKCTSGLIGEIDYAVFKSQLEIYPDGKINNIIVYKKNLNDTKFEMVQFLNVDQQCFNSNFNSSDCKRISEYVIEITIKIRALKEISLGKIKISASENGKITFSEEQQLPEIYDSTNAVGNLTVNGFKMQNKNSHCFSDIEDTDLELKYTCESKARPCLIAVSYYQSMQLLDSKLDNYTLVFHIPKPEKDDVRIIFSYGACRLDGDVNVQTCFTEMDYQSAFEKEVSKEHVLPIIVALITLILLTILCLMVIFFKAWKVRKICMKKSELLKSSPKENKPLNQSDVDIEQKDIQEDDARV</sequence>
<evidence type="ECO:0000256" key="1">
    <source>
        <dbReference type="SAM" id="MobiDB-lite"/>
    </source>
</evidence>
<keyword evidence="2" id="KW-1133">Transmembrane helix</keyword>